<accession>I8UAB9</accession>
<comment type="caution">
    <text evidence="1">The sequence shown here is derived from an EMBL/GenBank/DDBJ whole genome shotgun (WGS) entry which is preliminary data.</text>
</comment>
<dbReference type="STRING" id="1196324.A374_18751"/>
<dbReference type="SUPFAM" id="SSF48452">
    <property type="entry name" value="TPR-like"/>
    <property type="match status" value="1"/>
</dbReference>
<dbReference type="eggNOG" id="COG1729">
    <property type="taxonomic scope" value="Bacteria"/>
</dbReference>
<dbReference type="InterPro" id="IPR011990">
    <property type="entry name" value="TPR-like_helical_dom_sf"/>
</dbReference>
<dbReference type="EMBL" id="AKKV01000046">
    <property type="protein sequence ID" value="EIT83758.1"/>
    <property type="molecule type" value="Genomic_DNA"/>
</dbReference>
<keyword evidence="2" id="KW-1185">Reference proteome</keyword>
<name>I8UAB9_9BACL</name>
<organism evidence="1 2">
    <name type="scientific">Fictibacillus macauensis ZFHKF-1</name>
    <dbReference type="NCBI Taxonomy" id="1196324"/>
    <lineage>
        <taxon>Bacteria</taxon>
        <taxon>Bacillati</taxon>
        <taxon>Bacillota</taxon>
        <taxon>Bacilli</taxon>
        <taxon>Bacillales</taxon>
        <taxon>Fictibacillaceae</taxon>
        <taxon>Fictibacillus</taxon>
    </lineage>
</organism>
<dbReference type="OrthoDB" id="1551390at2"/>
<evidence type="ECO:0000313" key="2">
    <source>
        <dbReference type="Proteomes" id="UP000004080"/>
    </source>
</evidence>
<dbReference type="InterPro" id="IPR019734">
    <property type="entry name" value="TPR_rpt"/>
</dbReference>
<proteinExistence type="predicted"/>
<sequence length="138" mass="15766">MELNDHVYDRIVDLCNEGNAFVEKGKNNQAIESFVAALDLVPLPKNIWEASTWIYTAIGDTYFLNGEYEKAKSNILNALNCPDGISNPFILLRLGQSLFECGELDHAKEHLLRAFMLEGYKIFSKEDDKYFDLIKDLI</sequence>
<gene>
    <name evidence="1" type="ORF">A374_18751</name>
</gene>
<dbReference type="Proteomes" id="UP000004080">
    <property type="component" value="Unassembled WGS sequence"/>
</dbReference>
<protein>
    <submittedName>
        <fullName evidence="1">Uncharacterized protein</fullName>
    </submittedName>
</protein>
<dbReference type="RefSeq" id="WP_007203817.1">
    <property type="nucleotide sequence ID" value="NZ_AKKV01000046.1"/>
</dbReference>
<dbReference type="AlphaFoldDB" id="I8UAB9"/>
<dbReference type="SMART" id="SM00028">
    <property type="entry name" value="TPR"/>
    <property type="match status" value="3"/>
</dbReference>
<dbReference type="PATRIC" id="fig|1196324.3.peg.3817"/>
<reference evidence="1 2" key="1">
    <citation type="journal article" date="2012" name="J. Bacteriol.">
        <title>Genome of Bacillus macauensis ZFHKF-1, a Long-Chain-Forming Bacterium.</title>
        <authorList>
            <person name="Cai L."/>
            <person name="Zhang T."/>
        </authorList>
    </citation>
    <scope>NUCLEOTIDE SEQUENCE [LARGE SCALE GENOMIC DNA]</scope>
    <source>
        <strain evidence="1 2">ZFHKF-1</strain>
    </source>
</reference>
<evidence type="ECO:0000313" key="1">
    <source>
        <dbReference type="EMBL" id="EIT83758.1"/>
    </source>
</evidence>
<dbReference type="Pfam" id="PF13181">
    <property type="entry name" value="TPR_8"/>
    <property type="match status" value="2"/>
</dbReference>
<dbReference type="Gene3D" id="1.25.40.10">
    <property type="entry name" value="Tetratricopeptide repeat domain"/>
    <property type="match status" value="1"/>
</dbReference>